<reference evidence="3" key="4">
    <citation type="journal article" date="2015" name="G3 (Bethesda)">
        <title>Genome sequences of three phytopathogenic species of the Magnaporthaceae family of fungi.</title>
        <authorList>
            <person name="Okagaki L.H."/>
            <person name="Nunes C.C."/>
            <person name="Sailsbery J."/>
            <person name="Clay B."/>
            <person name="Brown D."/>
            <person name="John T."/>
            <person name="Oh Y."/>
            <person name="Young N."/>
            <person name="Fitzgerald M."/>
            <person name="Haas B.J."/>
            <person name="Zeng Q."/>
            <person name="Young S."/>
            <person name="Adiconis X."/>
            <person name="Fan L."/>
            <person name="Levin J.Z."/>
            <person name="Mitchell T.K."/>
            <person name="Okubara P.A."/>
            <person name="Farman M.L."/>
            <person name="Kohn L.M."/>
            <person name="Birren B."/>
            <person name="Ma L.-J."/>
            <person name="Dean R.A."/>
        </authorList>
    </citation>
    <scope>NUCLEOTIDE SEQUENCE</scope>
    <source>
        <strain evidence="3">ATCC 64411 / 73-15</strain>
    </source>
</reference>
<dbReference type="SMART" id="SM00954">
    <property type="entry name" value="RelA_SpoT"/>
    <property type="match status" value="1"/>
</dbReference>
<dbReference type="EMBL" id="ADBL01002767">
    <property type="status" value="NOT_ANNOTATED_CDS"/>
    <property type="molecule type" value="Genomic_DNA"/>
</dbReference>
<dbReference type="InterPro" id="IPR043519">
    <property type="entry name" value="NT_sf"/>
</dbReference>
<dbReference type="CDD" id="cd05399">
    <property type="entry name" value="NT_Rel-Spo_like"/>
    <property type="match status" value="1"/>
</dbReference>
<evidence type="ECO:0000313" key="3">
    <source>
        <dbReference type="EnsemblFungi" id="MAPG_11244T0"/>
    </source>
</evidence>
<dbReference type="Pfam" id="PF04607">
    <property type="entry name" value="RelA_SpoT"/>
    <property type="match status" value="1"/>
</dbReference>
<dbReference type="OrthoDB" id="538223at2759"/>
<evidence type="ECO:0000313" key="2">
    <source>
        <dbReference type="EMBL" id="KLU92298.1"/>
    </source>
</evidence>
<reference evidence="2" key="3">
    <citation type="submission" date="2011-03" db="EMBL/GenBank/DDBJ databases">
        <title>Annotation of Magnaporthe poae ATCC 64411.</title>
        <authorList>
            <person name="Ma L.-J."/>
            <person name="Dead R."/>
            <person name="Young S.K."/>
            <person name="Zeng Q."/>
            <person name="Gargeya S."/>
            <person name="Fitzgerald M."/>
            <person name="Haas B."/>
            <person name="Abouelleil A."/>
            <person name="Alvarado L."/>
            <person name="Arachchi H.M."/>
            <person name="Berlin A."/>
            <person name="Brown A."/>
            <person name="Chapman S.B."/>
            <person name="Chen Z."/>
            <person name="Dunbar C."/>
            <person name="Freedman E."/>
            <person name="Gearin G."/>
            <person name="Gellesch M."/>
            <person name="Goldberg J."/>
            <person name="Griggs A."/>
            <person name="Gujja S."/>
            <person name="Heiman D."/>
            <person name="Howarth C."/>
            <person name="Larson L."/>
            <person name="Lui A."/>
            <person name="MacDonald P.J.P."/>
            <person name="Mehta T."/>
            <person name="Montmayeur A."/>
            <person name="Murphy C."/>
            <person name="Neiman D."/>
            <person name="Pearson M."/>
            <person name="Priest M."/>
            <person name="Roberts A."/>
            <person name="Saif S."/>
            <person name="Shea T."/>
            <person name="Shenoy N."/>
            <person name="Sisk P."/>
            <person name="Stolte C."/>
            <person name="Sykes S."/>
            <person name="Yandava C."/>
            <person name="Wortman J."/>
            <person name="Nusbaum C."/>
            <person name="Birren B."/>
        </authorList>
    </citation>
    <scope>NUCLEOTIDE SEQUENCE</scope>
    <source>
        <strain evidence="2">ATCC 64411</strain>
    </source>
</reference>
<dbReference type="VEuPathDB" id="FungiDB:MAPG_11244"/>
<gene>
    <name evidence="2" type="ORF">MAPG_11244</name>
</gene>
<dbReference type="PANTHER" id="PTHR41773">
    <property type="entry name" value="GTP PYROPHOSPHATASE-RELATED"/>
    <property type="match status" value="1"/>
</dbReference>
<dbReference type="eggNOG" id="ENOG502R7UZ">
    <property type="taxonomic scope" value="Eukaryota"/>
</dbReference>
<feature type="domain" description="RelA/SpoT" evidence="1">
    <location>
        <begin position="83"/>
        <end position="220"/>
    </location>
</feature>
<accession>A0A0C4EER5</accession>
<dbReference type="EnsemblFungi" id="MAPG_11244T0">
    <property type="protein sequence ID" value="MAPG_11244T0"/>
    <property type="gene ID" value="MAPG_11244"/>
</dbReference>
<evidence type="ECO:0000259" key="1">
    <source>
        <dbReference type="SMART" id="SM00954"/>
    </source>
</evidence>
<protein>
    <recommendedName>
        <fullName evidence="1">RelA/SpoT domain-containing protein</fullName>
    </recommendedName>
</protein>
<dbReference type="SUPFAM" id="SSF81301">
    <property type="entry name" value="Nucleotidyltransferase"/>
    <property type="match status" value="1"/>
</dbReference>
<reference evidence="3" key="5">
    <citation type="submission" date="2015-06" db="UniProtKB">
        <authorList>
            <consortium name="EnsemblFungi"/>
        </authorList>
    </citation>
    <scope>IDENTIFICATION</scope>
    <source>
        <strain evidence="3">ATCC 64411</strain>
    </source>
</reference>
<reference evidence="4" key="2">
    <citation type="submission" date="2010-05" db="EMBL/GenBank/DDBJ databases">
        <title>The genome sequence of Magnaporthe poae strain ATCC 64411.</title>
        <authorList>
            <person name="Ma L.-J."/>
            <person name="Dead R."/>
            <person name="Young S."/>
            <person name="Zeng Q."/>
            <person name="Koehrsen M."/>
            <person name="Alvarado L."/>
            <person name="Berlin A."/>
            <person name="Chapman S.B."/>
            <person name="Chen Z."/>
            <person name="Freedman E."/>
            <person name="Gellesch M."/>
            <person name="Goldberg J."/>
            <person name="Griggs A."/>
            <person name="Gujja S."/>
            <person name="Heilman E.R."/>
            <person name="Heiman D."/>
            <person name="Hepburn T."/>
            <person name="Howarth C."/>
            <person name="Jen D."/>
            <person name="Larson L."/>
            <person name="Mehta T."/>
            <person name="Neiman D."/>
            <person name="Pearson M."/>
            <person name="Roberts A."/>
            <person name="Saif S."/>
            <person name="Shea T."/>
            <person name="Shenoy N."/>
            <person name="Sisk P."/>
            <person name="Stolte C."/>
            <person name="Sykes S."/>
            <person name="Walk T."/>
            <person name="White J."/>
            <person name="Yandava C."/>
            <person name="Haas B."/>
            <person name="Nusbaum C."/>
            <person name="Birren B."/>
        </authorList>
    </citation>
    <scope>NUCLEOTIDE SEQUENCE [LARGE SCALE GENOMIC DNA]</scope>
    <source>
        <strain evidence="4">ATCC 64411 / 73-15</strain>
    </source>
</reference>
<dbReference type="PANTHER" id="PTHR41773:SF1">
    <property type="entry name" value="RELA_SPOT DOMAIN-CONTAINING PROTEIN"/>
    <property type="match status" value="1"/>
</dbReference>
<dbReference type="Proteomes" id="UP000011715">
    <property type="component" value="Unassembled WGS sequence"/>
</dbReference>
<organism evidence="3 4">
    <name type="scientific">Magnaporthiopsis poae (strain ATCC 64411 / 73-15)</name>
    <name type="common">Kentucky bluegrass fungus</name>
    <name type="synonym">Magnaporthe poae</name>
    <dbReference type="NCBI Taxonomy" id="644358"/>
    <lineage>
        <taxon>Eukaryota</taxon>
        <taxon>Fungi</taxon>
        <taxon>Dikarya</taxon>
        <taxon>Ascomycota</taxon>
        <taxon>Pezizomycotina</taxon>
        <taxon>Sordariomycetes</taxon>
        <taxon>Sordariomycetidae</taxon>
        <taxon>Magnaporthales</taxon>
        <taxon>Magnaporthaceae</taxon>
        <taxon>Magnaporthiopsis</taxon>
    </lineage>
</organism>
<dbReference type="GO" id="GO:0015969">
    <property type="term" value="P:guanosine tetraphosphate metabolic process"/>
    <property type="evidence" value="ECO:0007669"/>
    <property type="project" value="InterPro"/>
</dbReference>
<dbReference type="InterPro" id="IPR007685">
    <property type="entry name" value="RelA_SpoT"/>
</dbReference>
<name>A0A0C4EER5_MAGP6</name>
<proteinExistence type="predicted"/>
<keyword evidence="4" id="KW-1185">Reference proteome</keyword>
<dbReference type="Gene3D" id="3.30.460.10">
    <property type="entry name" value="Beta Polymerase, domain 2"/>
    <property type="match status" value="1"/>
</dbReference>
<dbReference type="EMBL" id="GL876980">
    <property type="protein sequence ID" value="KLU92298.1"/>
    <property type="molecule type" value="Genomic_DNA"/>
</dbReference>
<reference evidence="2" key="1">
    <citation type="submission" date="2010-05" db="EMBL/GenBank/DDBJ databases">
        <title>The Genome Sequence of Magnaporthe poae strain ATCC 64411.</title>
        <authorList>
            <consortium name="The Broad Institute Genome Sequencing Platform"/>
            <consortium name="Broad Institute Genome Sequencing Center for Infectious Disease"/>
            <person name="Ma L.-J."/>
            <person name="Dead R."/>
            <person name="Young S."/>
            <person name="Zeng Q."/>
            <person name="Koehrsen M."/>
            <person name="Alvarado L."/>
            <person name="Berlin A."/>
            <person name="Chapman S.B."/>
            <person name="Chen Z."/>
            <person name="Freedman E."/>
            <person name="Gellesch M."/>
            <person name="Goldberg J."/>
            <person name="Griggs A."/>
            <person name="Gujja S."/>
            <person name="Heilman E.R."/>
            <person name="Heiman D."/>
            <person name="Hepburn T."/>
            <person name="Howarth C."/>
            <person name="Jen D."/>
            <person name="Larson L."/>
            <person name="Mehta T."/>
            <person name="Neiman D."/>
            <person name="Pearson M."/>
            <person name="Roberts A."/>
            <person name="Saif S."/>
            <person name="Shea T."/>
            <person name="Shenoy N."/>
            <person name="Sisk P."/>
            <person name="Stolte C."/>
            <person name="Sykes S."/>
            <person name="Walk T."/>
            <person name="White J."/>
            <person name="Yandava C."/>
            <person name="Haas B."/>
            <person name="Nusbaum C."/>
            <person name="Birren B."/>
        </authorList>
    </citation>
    <scope>NUCLEOTIDE SEQUENCE</scope>
    <source>
        <strain evidence="2">ATCC 64411</strain>
    </source>
</reference>
<dbReference type="AlphaFoldDB" id="A0A0C4EER5"/>
<sequence>MGSSAPRRVLSLGQLRAKIDALIESRQVPNVGDPEATSELLREAFVREIWPAVQGDYQKMMDGLKELLEKGLMNEGIHAGLFARVKKAESIKKSIQRRDDHLFKEKGRRFESFDEVLRHIHDLVGLRIVLLFRDQLTKAKEFIERTFVQQGEPTYFSPNREVGQQWKKFEFGAYETYNYRLSHPAGQYRDVTFEVQLTQLGGHLFNMLGHSFLYKRAYGPLTKDDEMKLDNLHGAAKSLALSIQQLLDGRLGPSSPMQGIQQDGALTRDLVSRIIQETETTLSSALKGGKDNRMPVETENQGDAVEQLSKKIEYVALQPAVTCPHC</sequence>
<evidence type="ECO:0000313" key="4">
    <source>
        <dbReference type="Proteomes" id="UP000011715"/>
    </source>
</evidence>